<name>A0A4S5DYH3_9MICC</name>
<gene>
    <name evidence="1" type="ORF">E8P82_14905</name>
</gene>
<evidence type="ECO:0000313" key="1">
    <source>
        <dbReference type="EMBL" id="THJ64017.1"/>
    </source>
</evidence>
<dbReference type="RefSeq" id="WP_136455837.1">
    <property type="nucleotide sequence ID" value="NZ_SSWH01000036.1"/>
</dbReference>
<evidence type="ECO:0000313" key="2">
    <source>
        <dbReference type="Proteomes" id="UP000305233"/>
    </source>
</evidence>
<dbReference type="AlphaFoldDB" id="A0A4S5DYH3"/>
<organism evidence="1 2">
    <name type="scientific">Arthrobacter echini</name>
    <dbReference type="NCBI Taxonomy" id="1529066"/>
    <lineage>
        <taxon>Bacteria</taxon>
        <taxon>Bacillati</taxon>
        <taxon>Actinomycetota</taxon>
        <taxon>Actinomycetes</taxon>
        <taxon>Micrococcales</taxon>
        <taxon>Micrococcaceae</taxon>
        <taxon>Arthrobacter</taxon>
    </lineage>
</organism>
<keyword evidence="2" id="KW-1185">Reference proteome</keyword>
<protein>
    <submittedName>
        <fullName evidence="1">Uncharacterized protein</fullName>
    </submittedName>
</protein>
<proteinExistence type="predicted"/>
<dbReference type="EMBL" id="SSWH01000036">
    <property type="protein sequence ID" value="THJ64017.1"/>
    <property type="molecule type" value="Genomic_DNA"/>
</dbReference>
<sequence length="176" mass="19821">MPTQELCRTIERKHRDKLEQFKRAFMLDENVFDEDRPFGEYRPLNSGPFRSVSDKFAELTFGADRTVLSYIEEKPGLAGYKVTLSMAGHHRVMGTRVPLSVEETDAWLYAILGNEWAAHSYHGGAMTGVNENGGRGGLTTVYYMLFLTEDLQPMPRPDIPLGYDLVPVQPDTFTGG</sequence>
<dbReference type="Proteomes" id="UP000305233">
    <property type="component" value="Unassembled WGS sequence"/>
</dbReference>
<accession>A0A4S5DYH3</accession>
<reference evidence="1 2" key="1">
    <citation type="submission" date="2019-04" db="EMBL/GenBank/DDBJ databases">
        <authorList>
            <person name="Liu Q."/>
            <person name="Xin Y.-H."/>
        </authorList>
    </citation>
    <scope>NUCLEOTIDE SEQUENCE [LARGE SCALE GENOMIC DNA]</scope>
    <source>
        <strain evidence="1 2">AM23</strain>
    </source>
</reference>
<dbReference type="OrthoDB" id="4134660at2"/>
<comment type="caution">
    <text evidence="1">The sequence shown here is derived from an EMBL/GenBank/DDBJ whole genome shotgun (WGS) entry which is preliminary data.</text>
</comment>